<gene>
    <name evidence="2" type="ORF">ALC53_04794</name>
</gene>
<dbReference type="AlphaFoldDB" id="A0A195BIT7"/>
<evidence type="ECO:0000313" key="3">
    <source>
        <dbReference type="Proteomes" id="UP000078540"/>
    </source>
</evidence>
<keyword evidence="3" id="KW-1185">Reference proteome</keyword>
<organism evidence="2 3">
    <name type="scientific">Atta colombica</name>
    <dbReference type="NCBI Taxonomy" id="520822"/>
    <lineage>
        <taxon>Eukaryota</taxon>
        <taxon>Metazoa</taxon>
        <taxon>Ecdysozoa</taxon>
        <taxon>Arthropoda</taxon>
        <taxon>Hexapoda</taxon>
        <taxon>Insecta</taxon>
        <taxon>Pterygota</taxon>
        <taxon>Neoptera</taxon>
        <taxon>Endopterygota</taxon>
        <taxon>Hymenoptera</taxon>
        <taxon>Apocrita</taxon>
        <taxon>Aculeata</taxon>
        <taxon>Formicoidea</taxon>
        <taxon>Formicidae</taxon>
        <taxon>Myrmicinae</taxon>
        <taxon>Atta</taxon>
    </lineage>
</organism>
<feature type="compositionally biased region" description="Pro residues" evidence="1">
    <location>
        <begin position="43"/>
        <end position="76"/>
    </location>
</feature>
<reference evidence="2 3" key="1">
    <citation type="submission" date="2015-09" db="EMBL/GenBank/DDBJ databases">
        <title>Atta colombica WGS genome.</title>
        <authorList>
            <person name="Nygaard S."/>
            <person name="Hu H."/>
            <person name="Boomsma J."/>
            <person name="Zhang G."/>
        </authorList>
    </citation>
    <scope>NUCLEOTIDE SEQUENCE [LARGE SCALE GENOMIC DNA]</scope>
    <source>
        <strain evidence="2">Treedump-2</strain>
        <tissue evidence="2">Whole body</tissue>
    </source>
</reference>
<feature type="compositionally biased region" description="Low complexity" evidence="1">
    <location>
        <begin position="28"/>
        <end position="38"/>
    </location>
</feature>
<dbReference type="EMBL" id="KQ976455">
    <property type="protein sequence ID" value="KYM85006.1"/>
    <property type="molecule type" value="Genomic_DNA"/>
</dbReference>
<evidence type="ECO:0000313" key="2">
    <source>
        <dbReference type="EMBL" id="KYM85006.1"/>
    </source>
</evidence>
<proteinExistence type="predicted"/>
<name>A0A195BIT7_9HYME</name>
<accession>A0A195BIT7</accession>
<sequence>MRCLASGGGGEGGCWGCIERPSYIHLSPPTHSPPSLFRRSSRPPAPFQPSLSLPPPPPPSPPTALPPSLPHLPPAQPLAHPSRLTYLNPLSSVSSRRHPFLNPDTLPPPFSFVIPIACSSQDLQESENTRRDGSGGGGPVIYNAITLVFTAVSNQGDNLVTN</sequence>
<dbReference type="Proteomes" id="UP000078540">
    <property type="component" value="Unassembled WGS sequence"/>
</dbReference>
<protein>
    <submittedName>
        <fullName evidence="2">Uncharacterized protein</fullName>
    </submittedName>
</protein>
<feature type="region of interest" description="Disordered" evidence="1">
    <location>
        <begin position="28"/>
        <end position="82"/>
    </location>
</feature>
<evidence type="ECO:0000256" key="1">
    <source>
        <dbReference type="SAM" id="MobiDB-lite"/>
    </source>
</evidence>